<dbReference type="InterPro" id="IPR001387">
    <property type="entry name" value="Cro/C1-type_HTH"/>
</dbReference>
<dbReference type="PANTHER" id="PTHR34475:SF1">
    <property type="entry name" value="CYTOSKELETON PROTEIN RODZ"/>
    <property type="match status" value="1"/>
</dbReference>
<comment type="caution">
    <text evidence="3">The sequence shown here is derived from an EMBL/GenBank/DDBJ whole genome shotgun (WGS) entry which is preliminary data.</text>
</comment>
<feature type="domain" description="Cytoskeleton protein RodZ-like C-terminal" evidence="2">
    <location>
        <begin position="241"/>
        <end position="311"/>
    </location>
</feature>
<name>A0A4R2IAI0_9GAMM</name>
<evidence type="ECO:0000313" key="3">
    <source>
        <dbReference type="EMBL" id="TCO40679.1"/>
    </source>
</evidence>
<dbReference type="InterPro" id="IPR050400">
    <property type="entry name" value="Bact_Cytoskel_RodZ"/>
</dbReference>
<keyword evidence="1" id="KW-1133">Transmembrane helix</keyword>
<dbReference type="Pfam" id="PF13464">
    <property type="entry name" value="RodZ_C"/>
    <property type="match status" value="1"/>
</dbReference>
<dbReference type="PANTHER" id="PTHR34475">
    <property type="match status" value="1"/>
</dbReference>
<dbReference type="OrthoDB" id="9790252at2"/>
<dbReference type="InterPro" id="IPR025194">
    <property type="entry name" value="RodZ-like_C"/>
</dbReference>
<keyword evidence="1" id="KW-0812">Transmembrane</keyword>
<dbReference type="GO" id="GO:0003677">
    <property type="term" value="F:DNA binding"/>
    <property type="evidence" value="ECO:0007669"/>
    <property type="project" value="InterPro"/>
</dbReference>
<keyword evidence="1" id="KW-0472">Membrane</keyword>
<dbReference type="InterPro" id="IPR010982">
    <property type="entry name" value="Lambda_DNA-bd_dom_sf"/>
</dbReference>
<evidence type="ECO:0000313" key="4">
    <source>
        <dbReference type="Proteomes" id="UP000294862"/>
    </source>
</evidence>
<protein>
    <submittedName>
        <fullName evidence="3">Cytoskeleton protein RodZ</fullName>
    </submittedName>
</protein>
<accession>A0A4R2IAI0</accession>
<organism evidence="3 4">
    <name type="scientific">Dokdonella fugitiva</name>
    <dbReference type="NCBI Taxonomy" id="328517"/>
    <lineage>
        <taxon>Bacteria</taxon>
        <taxon>Pseudomonadati</taxon>
        <taxon>Pseudomonadota</taxon>
        <taxon>Gammaproteobacteria</taxon>
        <taxon>Lysobacterales</taxon>
        <taxon>Rhodanobacteraceae</taxon>
        <taxon>Dokdonella</taxon>
    </lineage>
</organism>
<proteinExistence type="predicted"/>
<evidence type="ECO:0000256" key="1">
    <source>
        <dbReference type="SAM" id="Phobius"/>
    </source>
</evidence>
<gene>
    <name evidence="3" type="ORF">EV148_10440</name>
</gene>
<dbReference type="RefSeq" id="WP_131996798.1">
    <property type="nucleotide sequence ID" value="NZ_JACGXM010000003.1"/>
</dbReference>
<feature type="transmembrane region" description="Helical" evidence="1">
    <location>
        <begin position="132"/>
        <end position="150"/>
    </location>
</feature>
<keyword evidence="4" id="KW-1185">Reference proteome</keyword>
<reference evidence="3 4" key="1">
    <citation type="journal article" date="2015" name="Stand. Genomic Sci.">
        <title>Genomic Encyclopedia of Bacterial and Archaeal Type Strains, Phase III: the genomes of soil and plant-associated and newly described type strains.</title>
        <authorList>
            <person name="Whitman W.B."/>
            <person name="Woyke T."/>
            <person name="Klenk H.P."/>
            <person name="Zhou Y."/>
            <person name="Lilburn T.G."/>
            <person name="Beck B.J."/>
            <person name="De Vos P."/>
            <person name="Vandamme P."/>
            <person name="Eisen J.A."/>
            <person name="Garrity G."/>
            <person name="Hugenholtz P."/>
            <person name="Kyrpides N.C."/>
        </authorList>
    </citation>
    <scope>NUCLEOTIDE SEQUENCE [LARGE SCALE GENOMIC DNA]</scope>
    <source>
        <strain evidence="3 4">A3</strain>
    </source>
</reference>
<dbReference type="EMBL" id="SLWQ01000004">
    <property type="protein sequence ID" value="TCO40679.1"/>
    <property type="molecule type" value="Genomic_DNA"/>
</dbReference>
<dbReference type="AlphaFoldDB" id="A0A4R2IAI0"/>
<dbReference type="CDD" id="cd00093">
    <property type="entry name" value="HTH_XRE"/>
    <property type="match status" value="1"/>
</dbReference>
<dbReference type="Proteomes" id="UP000294862">
    <property type="component" value="Unassembled WGS sequence"/>
</dbReference>
<evidence type="ECO:0000259" key="2">
    <source>
        <dbReference type="Pfam" id="PF13464"/>
    </source>
</evidence>
<dbReference type="Pfam" id="PF13413">
    <property type="entry name" value="HTH_25"/>
    <property type="match status" value="1"/>
</dbReference>
<sequence length="326" mass="34284">MRAEEATEVNEYSAPQDVHAAGAPMDLRDRIEASFGQQLANAREQRGLGRADVAARLKLPLKLVERLEYDDYTGISDGVFLRGYLSAYARLVGVPEEDAARVAAAHARTAPLVATGTISHTRYLFERYSGSATYLALTAIIVVPAVWLATHGGIEQNLVRTTPLDPPAHVALAEIPVGTAADTVSPGSATDAPADVPADAAEDPPPVVASMAPFPVAPVEPKPQAPVPAAASGEGAHLINLKLAEQSWVEIVAPDGRRLEYGMLAAGSEHAYRSDAQVSVRIGNAQGAEVSVDGHAFDLGPYQRGNVAHFKLLADGSAARPDRVAQ</sequence>
<dbReference type="Gene3D" id="1.10.260.40">
    <property type="entry name" value="lambda repressor-like DNA-binding domains"/>
    <property type="match status" value="1"/>
</dbReference>